<evidence type="ECO:0000313" key="3">
    <source>
        <dbReference type="Proteomes" id="UP001140949"/>
    </source>
</evidence>
<accession>A0AAX6DQ97</accession>
<keyword evidence="3" id="KW-1185">Reference proteome</keyword>
<dbReference type="EMBL" id="JANAVB010042619">
    <property type="protein sequence ID" value="KAJ6793859.1"/>
    <property type="molecule type" value="Genomic_DNA"/>
</dbReference>
<dbReference type="Proteomes" id="UP001140949">
    <property type="component" value="Unassembled WGS sequence"/>
</dbReference>
<gene>
    <name evidence="2" type="ORF">M6B38_233950</name>
</gene>
<sequence length="92" mass="10642">MEVRWCMVACHSMVRLHPRPDLEEIREMSSHSSTILGVGNAGDWRSRHEGGSAKCGGGRIRNRRRGTLEGLGSRARRLVWSYGSRRRQRRRR</sequence>
<comment type="caution">
    <text evidence="2">The sequence shown here is derived from an EMBL/GenBank/DDBJ whole genome shotgun (WGS) entry which is preliminary data.</text>
</comment>
<name>A0AAX6DQ97_IRIPA</name>
<proteinExistence type="predicted"/>
<reference evidence="2" key="1">
    <citation type="journal article" date="2023" name="GigaByte">
        <title>Genome assembly of the bearded iris, Iris pallida Lam.</title>
        <authorList>
            <person name="Bruccoleri R.E."/>
            <person name="Oakeley E.J."/>
            <person name="Faust A.M.E."/>
            <person name="Altorfer M."/>
            <person name="Dessus-Babus S."/>
            <person name="Burckhardt D."/>
            <person name="Oertli M."/>
            <person name="Naumann U."/>
            <person name="Petersen F."/>
            <person name="Wong J."/>
        </authorList>
    </citation>
    <scope>NUCLEOTIDE SEQUENCE</scope>
    <source>
        <strain evidence="2">GSM-AAB239-AS_SAM_17_03QT</strain>
    </source>
</reference>
<protein>
    <submittedName>
        <fullName evidence="2">Extensin-like</fullName>
    </submittedName>
</protein>
<organism evidence="2 3">
    <name type="scientific">Iris pallida</name>
    <name type="common">Sweet iris</name>
    <dbReference type="NCBI Taxonomy" id="29817"/>
    <lineage>
        <taxon>Eukaryota</taxon>
        <taxon>Viridiplantae</taxon>
        <taxon>Streptophyta</taxon>
        <taxon>Embryophyta</taxon>
        <taxon>Tracheophyta</taxon>
        <taxon>Spermatophyta</taxon>
        <taxon>Magnoliopsida</taxon>
        <taxon>Liliopsida</taxon>
        <taxon>Asparagales</taxon>
        <taxon>Iridaceae</taxon>
        <taxon>Iridoideae</taxon>
        <taxon>Irideae</taxon>
        <taxon>Iris</taxon>
    </lineage>
</organism>
<evidence type="ECO:0000313" key="2">
    <source>
        <dbReference type="EMBL" id="KAJ6793859.1"/>
    </source>
</evidence>
<evidence type="ECO:0000256" key="1">
    <source>
        <dbReference type="SAM" id="MobiDB-lite"/>
    </source>
</evidence>
<reference evidence="2" key="2">
    <citation type="submission" date="2023-04" db="EMBL/GenBank/DDBJ databases">
        <authorList>
            <person name="Bruccoleri R.E."/>
            <person name="Oakeley E.J."/>
            <person name="Faust A.-M."/>
            <person name="Dessus-Babus S."/>
            <person name="Altorfer M."/>
            <person name="Burckhardt D."/>
            <person name="Oertli M."/>
            <person name="Naumann U."/>
            <person name="Petersen F."/>
            <person name="Wong J."/>
        </authorList>
    </citation>
    <scope>NUCLEOTIDE SEQUENCE</scope>
    <source>
        <strain evidence="2">GSM-AAB239-AS_SAM_17_03QT</strain>
        <tissue evidence="2">Leaf</tissue>
    </source>
</reference>
<dbReference type="AlphaFoldDB" id="A0AAX6DQ97"/>
<feature type="region of interest" description="Disordered" evidence="1">
    <location>
        <begin position="37"/>
        <end position="61"/>
    </location>
</feature>